<dbReference type="InParanoid" id="B9RQ56"/>
<name>B9RQ56_RICCO</name>
<evidence type="ECO:0000313" key="3">
    <source>
        <dbReference type="Proteomes" id="UP000008311"/>
    </source>
</evidence>
<keyword evidence="3" id="KW-1185">Reference proteome</keyword>
<reference evidence="3" key="1">
    <citation type="journal article" date="2010" name="Nat. Biotechnol.">
        <title>Draft genome sequence of the oilseed species Ricinus communis.</title>
        <authorList>
            <person name="Chan A.P."/>
            <person name="Crabtree J."/>
            <person name="Zhao Q."/>
            <person name="Lorenzi H."/>
            <person name="Orvis J."/>
            <person name="Puiu D."/>
            <person name="Melake-Berhan A."/>
            <person name="Jones K.M."/>
            <person name="Redman J."/>
            <person name="Chen G."/>
            <person name="Cahoon E.B."/>
            <person name="Gedil M."/>
            <person name="Stanke M."/>
            <person name="Haas B.J."/>
            <person name="Wortman J.R."/>
            <person name="Fraser-Liggett C.M."/>
            <person name="Ravel J."/>
            <person name="Rabinowicz P.D."/>
        </authorList>
    </citation>
    <scope>NUCLEOTIDE SEQUENCE [LARGE SCALE GENOMIC DNA]</scope>
    <source>
        <strain evidence="3">cv. Hale</strain>
    </source>
</reference>
<dbReference type="AlphaFoldDB" id="B9RQ56"/>
<accession>B9RQ56</accession>
<evidence type="ECO:0000313" key="2">
    <source>
        <dbReference type="EMBL" id="EEF46544.1"/>
    </source>
</evidence>
<dbReference type="EMBL" id="EQ973800">
    <property type="protein sequence ID" value="EEF46544.1"/>
    <property type="molecule type" value="Genomic_DNA"/>
</dbReference>
<organism evidence="2 3">
    <name type="scientific">Ricinus communis</name>
    <name type="common">Castor bean</name>
    <dbReference type="NCBI Taxonomy" id="3988"/>
    <lineage>
        <taxon>Eukaryota</taxon>
        <taxon>Viridiplantae</taxon>
        <taxon>Streptophyta</taxon>
        <taxon>Embryophyta</taxon>
        <taxon>Tracheophyta</taxon>
        <taxon>Spermatophyta</taxon>
        <taxon>Magnoliopsida</taxon>
        <taxon>eudicotyledons</taxon>
        <taxon>Gunneridae</taxon>
        <taxon>Pentapetalae</taxon>
        <taxon>rosids</taxon>
        <taxon>fabids</taxon>
        <taxon>Malpighiales</taxon>
        <taxon>Euphorbiaceae</taxon>
        <taxon>Acalyphoideae</taxon>
        <taxon>Acalypheae</taxon>
        <taxon>Ricinus</taxon>
    </lineage>
</organism>
<gene>
    <name evidence="2" type="ORF">RCOM_0955770</name>
</gene>
<dbReference type="Proteomes" id="UP000008311">
    <property type="component" value="Unassembled WGS sequence"/>
</dbReference>
<sequence>MGVRASRRPRACNSLDIGRVPVEFIRHRPSARCKPNIHKSWIPSPGEAKLLPSSRPRVFGKGAKS</sequence>
<feature type="region of interest" description="Disordered" evidence="1">
    <location>
        <begin position="44"/>
        <end position="65"/>
    </location>
</feature>
<evidence type="ECO:0000256" key="1">
    <source>
        <dbReference type="SAM" id="MobiDB-lite"/>
    </source>
</evidence>
<proteinExistence type="predicted"/>
<protein>
    <submittedName>
        <fullName evidence="2">Uncharacterized protein</fullName>
    </submittedName>
</protein>